<dbReference type="SUPFAM" id="SSF52047">
    <property type="entry name" value="RNI-like"/>
    <property type="match status" value="1"/>
</dbReference>
<dbReference type="SMART" id="SM00368">
    <property type="entry name" value="LRR_RI"/>
    <property type="match status" value="4"/>
</dbReference>
<evidence type="ECO:0000256" key="3">
    <source>
        <dbReference type="ARBA" id="ARBA00023212"/>
    </source>
</evidence>
<dbReference type="PANTHER" id="PTHR24107:SF2">
    <property type="entry name" value="NLR FAMILY CARD DOMAIN CONTAINING 3"/>
    <property type="match status" value="1"/>
</dbReference>
<dbReference type="AlphaFoldDB" id="A0A485LJ14"/>
<dbReference type="Proteomes" id="UP000332933">
    <property type="component" value="Unassembled WGS sequence"/>
</dbReference>
<sequence>MTGRRRRFHDSRSVPRRLPPELIQRIAIYIPNTDSFFTYLEAFQDTNALGRLRHLWHLAQVSDRADLWPDLHVYALTEDIAVAVRALGQVFETIHFHETFDVVLLQQCVSPSTSFALHVDLANHAAVMDSPSFPLVEWYAQLTRLPIVDLIWEKQCDPGHLHVHALLNVLPSFHRLQSLDLGFAAPPFLEPILRFVATSSLTDLNLRIYDAISDPRLGHLALTTTDILLLTQWVVAQPVRTFSVVGCTAAHVSPAAMAPLHAALWTKSSLCALGLQVSALSGLAAYPFAAPLRLSDLALQGCDLGPLDIKMLCRGLQHSDVTLLDLTCNPLGVAGVDALAAVLPDTALVSLKLVLTQAGDEGCCALATALPSSRVEELHLGMNLITSVGAADLANAVRAAASITTLRLQKNRITAAGAAALVQAMGAGDVERTLLDLRKNSLDEADQAMLGEMAAALPQLRGCALTKRVK</sequence>
<comment type="subcellular location">
    <subcellularLocation>
        <location evidence="1">Cytoplasm</location>
        <location evidence="1">Cytoskeleton</location>
    </subcellularLocation>
</comment>
<proteinExistence type="predicted"/>
<dbReference type="InterPro" id="IPR052410">
    <property type="entry name" value="DRC5"/>
</dbReference>
<evidence type="ECO:0000256" key="2">
    <source>
        <dbReference type="ARBA" id="ARBA00022490"/>
    </source>
</evidence>
<keyword evidence="2" id="KW-0963">Cytoplasm</keyword>
<dbReference type="Gene3D" id="3.80.10.10">
    <property type="entry name" value="Ribonuclease Inhibitor"/>
    <property type="match status" value="1"/>
</dbReference>
<dbReference type="EMBL" id="CAADRA010007004">
    <property type="protein sequence ID" value="VFT98155.1"/>
    <property type="molecule type" value="Genomic_DNA"/>
</dbReference>
<dbReference type="GO" id="GO:0005856">
    <property type="term" value="C:cytoskeleton"/>
    <property type="evidence" value="ECO:0007669"/>
    <property type="project" value="UniProtKB-SubCell"/>
</dbReference>
<dbReference type="PANTHER" id="PTHR24107">
    <property type="entry name" value="YNEIN REGULATORY COMPLEX SUBUNIT 5"/>
    <property type="match status" value="1"/>
</dbReference>
<dbReference type="InterPro" id="IPR001611">
    <property type="entry name" value="Leu-rich_rpt"/>
</dbReference>
<keyword evidence="3" id="KW-0206">Cytoskeleton</keyword>
<dbReference type="EMBL" id="VJMH01006978">
    <property type="protein sequence ID" value="KAF0686737.1"/>
    <property type="molecule type" value="Genomic_DNA"/>
</dbReference>
<evidence type="ECO:0000313" key="5">
    <source>
        <dbReference type="EMBL" id="VFT98155.1"/>
    </source>
</evidence>
<dbReference type="OrthoDB" id="120976at2759"/>
<evidence type="ECO:0000313" key="6">
    <source>
        <dbReference type="Proteomes" id="UP000332933"/>
    </source>
</evidence>
<keyword evidence="6" id="KW-1185">Reference proteome</keyword>
<evidence type="ECO:0000313" key="4">
    <source>
        <dbReference type="EMBL" id="KAF0686737.1"/>
    </source>
</evidence>
<name>A0A485LJ14_9STRA</name>
<reference evidence="4" key="2">
    <citation type="submission" date="2019-06" db="EMBL/GenBank/DDBJ databases">
        <title>Genomics analysis of Aphanomyces spp. identifies a new class of oomycete effector associated with host adaptation.</title>
        <authorList>
            <person name="Gaulin E."/>
        </authorList>
    </citation>
    <scope>NUCLEOTIDE SEQUENCE</scope>
    <source>
        <strain evidence="4">CBS 578.67</strain>
    </source>
</reference>
<accession>A0A485LJ14</accession>
<evidence type="ECO:0000256" key="1">
    <source>
        <dbReference type="ARBA" id="ARBA00004245"/>
    </source>
</evidence>
<reference evidence="5 6" key="1">
    <citation type="submission" date="2019-03" db="EMBL/GenBank/DDBJ databases">
        <authorList>
            <person name="Gaulin E."/>
            <person name="Dumas B."/>
        </authorList>
    </citation>
    <scope>NUCLEOTIDE SEQUENCE [LARGE SCALE GENOMIC DNA]</scope>
    <source>
        <strain evidence="5">CBS 568.67</strain>
    </source>
</reference>
<dbReference type="InterPro" id="IPR032675">
    <property type="entry name" value="LRR_dom_sf"/>
</dbReference>
<organism evidence="5 6">
    <name type="scientific">Aphanomyces stellatus</name>
    <dbReference type="NCBI Taxonomy" id="120398"/>
    <lineage>
        <taxon>Eukaryota</taxon>
        <taxon>Sar</taxon>
        <taxon>Stramenopiles</taxon>
        <taxon>Oomycota</taxon>
        <taxon>Saprolegniomycetes</taxon>
        <taxon>Saprolegniales</taxon>
        <taxon>Verrucalvaceae</taxon>
        <taxon>Aphanomyces</taxon>
    </lineage>
</organism>
<gene>
    <name evidence="5" type="primary">Aste57867_21485</name>
    <name evidence="4" type="ORF">As57867_021416</name>
    <name evidence="5" type="ORF">ASTE57867_21485</name>
</gene>
<protein>
    <submittedName>
        <fullName evidence="5">Aste57867_21485 protein</fullName>
    </submittedName>
</protein>
<dbReference type="Pfam" id="PF13516">
    <property type="entry name" value="LRR_6"/>
    <property type="match status" value="2"/>
</dbReference>